<organism evidence="2 3">
    <name type="scientific">Fusobacterium pseudoperiodonticum</name>
    <dbReference type="NCBI Taxonomy" id="2663009"/>
    <lineage>
        <taxon>Bacteria</taxon>
        <taxon>Fusobacteriati</taxon>
        <taxon>Fusobacteriota</taxon>
        <taxon>Fusobacteriia</taxon>
        <taxon>Fusobacteriales</taxon>
        <taxon>Fusobacteriaceae</taxon>
        <taxon>Fusobacterium</taxon>
    </lineage>
</organism>
<evidence type="ECO:0000313" key="3">
    <source>
        <dbReference type="Proteomes" id="UP000231749"/>
    </source>
</evidence>
<name>A0AAD0AVH6_9FUSO</name>
<dbReference type="InterPro" id="IPR004316">
    <property type="entry name" value="SWEET_rpt"/>
</dbReference>
<gene>
    <name evidence="2" type="ORF">CTM86_02250</name>
</gene>
<accession>A0AAD0AVH6</accession>
<feature type="transmembrane region" description="Helical" evidence="1">
    <location>
        <begin position="9"/>
        <end position="27"/>
    </location>
</feature>
<dbReference type="Pfam" id="PF03083">
    <property type="entry name" value="MtN3_slv"/>
    <property type="match status" value="1"/>
</dbReference>
<sequence length="85" mass="9350">MTDKQIKFLGWLASTLAILMYVSYIPQIIGNLNGNKTSFIQPLVAAVNCIVWACYGFFKKDRDLPLVFANIPGIIFGLIAAITAL</sequence>
<keyword evidence="1" id="KW-0812">Transmembrane</keyword>
<protein>
    <submittedName>
        <fullName evidence="2">Uncharacterized protein</fullName>
    </submittedName>
</protein>
<dbReference type="Gene3D" id="1.20.1280.290">
    <property type="match status" value="1"/>
</dbReference>
<dbReference type="RefSeq" id="WP_099985193.1">
    <property type="nucleotide sequence ID" value="NZ_CP024698.1"/>
</dbReference>
<evidence type="ECO:0000313" key="2">
    <source>
        <dbReference type="EMBL" id="ATV65490.1"/>
    </source>
</evidence>
<proteinExistence type="predicted"/>
<feature type="transmembrane region" description="Helical" evidence="1">
    <location>
        <begin position="65"/>
        <end position="84"/>
    </location>
</feature>
<keyword evidence="1" id="KW-1133">Transmembrane helix</keyword>
<keyword evidence="1" id="KW-0472">Membrane</keyword>
<reference evidence="3" key="1">
    <citation type="submission" date="2017-11" db="EMBL/GenBank/DDBJ databases">
        <title>Genome sequencing of Fusobacterium periodonticum KCOM 1282.</title>
        <authorList>
            <person name="Kook J.-K."/>
            <person name="Park S.-N."/>
            <person name="Lim Y.K."/>
        </authorList>
    </citation>
    <scope>NUCLEOTIDE SEQUENCE [LARGE SCALE GENOMIC DNA]</scope>
    <source>
        <strain evidence="3">KCOM 1282</strain>
    </source>
</reference>
<dbReference type="GO" id="GO:0016020">
    <property type="term" value="C:membrane"/>
    <property type="evidence" value="ECO:0007669"/>
    <property type="project" value="InterPro"/>
</dbReference>
<evidence type="ECO:0000256" key="1">
    <source>
        <dbReference type="SAM" id="Phobius"/>
    </source>
</evidence>
<dbReference type="AlphaFoldDB" id="A0AAD0AVH6"/>
<dbReference type="EMBL" id="CP024702">
    <property type="protein sequence ID" value="ATV65490.1"/>
    <property type="molecule type" value="Genomic_DNA"/>
</dbReference>
<feature type="transmembrane region" description="Helical" evidence="1">
    <location>
        <begin position="39"/>
        <end position="58"/>
    </location>
</feature>
<dbReference type="Proteomes" id="UP000231749">
    <property type="component" value="Chromosome"/>
</dbReference>